<keyword evidence="4" id="KW-0539">Nucleus</keyword>
<keyword evidence="2" id="KW-0524">Neurogenesis</keyword>
<dbReference type="InterPro" id="IPR036638">
    <property type="entry name" value="HLH_DNA-bd_sf"/>
</dbReference>
<reference evidence="7 8" key="1">
    <citation type="submission" date="2009-12" db="EMBL/GenBank/DDBJ databases">
        <title>The Genome Sequence of Anolis carolinensis (Green Anole Lizard).</title>
        <authorList>
            <consortium name="The Genome Sequencing Platform"/>
            <person name="Di Palma F."/>
            <person name="Alfoldi J."/>
            <person name="Heiman D."/>
            <person name="Young S."/>
            <person name="Grabherr M."/>
            <person name="Johnson J."/>
            <person name="Lander E.S."/>
            <person name="Lindblad-Toh K."/>
        </authorList>
    </citation>
    <scope>NUCLEOTIDE SEQUENCE [LARGE SCALE GENOMIC DNA]</scope>
    <source>
        <strain evidence="7 8">JBL SC #1</strain>
    </source>
</reference>
<comment type="subcellular location">
    <subcellularLocation>
        <location evidence="1">Nucleus</location>
    </subcellularLocation>
</comment>
<dbReference type="Ensembl" id="ENSACAT00000009922.3">
    <property type="protein sequence ID" value="ENSACAP00000024587.1"/>
    <property type="gene ID" value="ENSACAG00000009918.3"/>
</dbReference>
<dbReference type="GO" id="GO:0003700">
    <property type="term" value="F:DNA-binding transcription factor activity"/>
    <property type="evidence" value="ECO:0007669"/>
    <property type="project" value="InterPro"/>
</dbReference>
<sequence length="298" mass="32025">MNGGGIGTAMQPAVRAEGPSFPPHGGEGVSWELAEPCPPQQPRSKGSKRRSSSPELLRCKRRLAFPGLSGGGGGAAAVARRNERERNRVKLVNLGFQALRQHVPNGAAAKKMSKVETLRSAVEYIRALQRLLEQHDAAGPAAAGVAFPEDLWPTPWRGTEGSLGGCPLRLRLSLACLRGARRQLGARLAPLGLLVRRERLRGRPQPRGGAGAARLHLLAGQLLTTPRPPSAAAALRRTSVPHCSRRLLSCSRRAAGYLSNPFPTFLELHSRGGLVTRLLWHLTSLFQCSFGKQKTGVL</sequence>
<dbReference type="InParanoid" id="A0A803SNP7"/>
<name>A0A803SNP7_ANOCA</name>
<reference evidence="7" key="2">
    <citation type="submission" date="2025-08" db="UniProtKB">
        <authorList>
            <consortium name="Ensembl"/>
        </authorList>
    </citation>
    <scope>IDENTIFICATION</scope>
</reference>
<dbReference type="SMART" id="SM00353">
    <property type="entry name" value="HLH"/>
    <property type="match status" value="1"/>
</dbReference>
<dbReference type="FunFam" id="4.10.280.10:FF:000029">
    <property type="entry name" value="Achaete-scute family bHLH transcription factor 1"/>
    <property type="match status" value="1"/>
</dbReference>
<feature type="region of interest" description="Disordered" evidence="5">
    <location>
        <begin position="1"/>
        <end position="56"/>
    </location>
</feature>
<dbReference type="GO" id="GO:0003677">
    <property type="term" value="F:DNA binding"/>
    <property type="evidence" value="ECO:0007669"/>
    <property type="project" value="UniProtKB-KW"/>
</dbReference>
<dbReference type="PANTHER" id="PTHR13935">
    <property type="entry name" value="ACHAETE-SCUTE TRANSCRIPTION FACTOR-RELATED"/>
    <property type="match status" value="1"/>
</dbReference>
<evidence type="ECO:0000259" key="6">
    <source>
        <dbReference type="PROSITE" id="PS50888"/>
    </source>
</evidence>
<dbReference type="Gene3D" id="4.10.280.10">
    <property type="entry name" value="Helix-loop-helix DNA-binding domain"/>
    <property type="match status" value="1"/>
</dbReference>
<dbReference type="Proteomes" id="UP000001646">
    <property type="component" value="Chromosome 1"/>
</dbReference>
<protein>
    <submittedName>
        <fullName evidence="7">Achaete-scute family bHLH transcription factor 2</fullName>
    </submittedName>
</protein>
<evidence type="ECO:0000256" key="5">
    <source>
        <dbReference type="SAM" id="MobiDB-lite"/>
    </source>
</evidence>
<dbReference type="PROSITE" id="PS50888">
    <property type="entry name" value="BHLH"/>
    <property type="match status" value="1"/>
</dbReference>
<reference evidence="7" key="3">
    <citation type="submission" date="2025-09" db="UniProtKB">
        <authorList>
            <consortium name="Ensembl"/>
        </authorList>
    </citation>
    <scope>IDENTIFICATION</scope>
</reference>
<dbReference type="GO" id="GO:0007399">
    <property type="term" value="P:nervous system development"/>
    <property type="evidence" value="ECO:0007669"/>
    <property type="project" value="UniProtKB-KW"/>
</dbReference>
<dbReference type="InterPro" id="IPR015660">
    <property type="entry name" value="MASH1/Ascl1a-like"/>
</dbReference>
<dbReference type="GeneTree" id="ENSGT00940000163041"/>
<dbReference type="InterPro" id="IPR011598">
    <property type="entry name" value="bHLH_dom"/>
</dbReference>
<evidence type="ECO:0000256" key="2">
    <source>
        <dbReference type="ARBA" id="ARBA00022902"/>
    </source>
</evidence>
<accession>A0A803SNP7</accession>
<evidence type="ECO:0000313" key="7">
    <source>
        <dbReference type="Ensembl" id="ENSACAP00000024587.1"/>
    </source>
</evidence>
<dbReference type="Pfam" id="PF00010">
    <property type="entry name" value="HLH"/>
    <property type="match status" value="1"/>
</dbReference>
<dbReference type="Bgee" id="ENSACAG00000009918">
    <property type="expression patterns" value="Expressed in kidney and 8 other cell types or tissues"/>
</dbReference>
<dbReference type="GO" id="GO:0046983">
    <property type="term" value="F:protein dimerization activity"/>
    <property type="evidence" value="ECO:0007669"/>
    <property type="project" value="InterPro"/>
</dbReference>
<evidence type="ECO:0000256" key="1">
    <source>
        <dbReference type="ARBA" id="ARBA00004123"/>
    </source>
</evidence>
<dbReference type="GO" id="GO:0006357">
    <property type="term" value="P:regulation of transcription by RNA polymerase II"/>
    <property type="evidence" value="ECO:0007669"/>
    <property type="project" value="InterPro"/>
</dbReference>
<dbReference type="SUPFAM" id="SSF47459">
    <property type="entry name" value="HLH, helix-loop-helix DNA-binding domain"/>
    <property type="match status" value="1"/>
</dbReference>
<organism evidence="7 8">
    <name type="scientific">Anolis carolinensis</name>
    <name type="common">Green anole</name>
    <name type="synonym">American chameleon</name>
    <dbReference type="NCBI Taxonomy" id="28377"/>
    <lineage>
        <taxon>Eukaryota</taxon>
        <taxon>Metazoa</taxon>
        <taxon>Chordata</taxon>
        <taxon>Craniata</taxon>
        <taxon>Vertebrata</taxon>
        <taxon>Euteleostomi</taxon>
        <taxon>Lepidosauria</taxon>
        <taxon>Squamata</taxon>
        <taxon>Bifurcata</taxon>
        <taxon>Unidentata</taxon>
        <taxon>Episquamata</taxon>
        <taxon>Toxicofera</taxon>
        <taxon>Iguania</taxon>
        <taxon>Dactyloidae</taxon>
        <taxon>Anolis</taxon>
    </lineage>
</organism>
<feature type="domain" description="BHLH" evidence="6">
    <location>
        <begin position="76"/>
        <end position="128"/>
    </location>
</feature>
<evidence type="ECO:0000256" key="3">
    <source>
        <dbReference type="ARBA" id="ARBA00023125"/>
    </source>
</evidence>
<dbReference type="GO" id="GO:0005634">
    <property type="term" value="C:nucleus"/>
    <property type="evidence" value="ECO:0007669"/>
    <property type="project" value="UniProtKB-SubCell"/>
</dbReference>
<evidence type="ECO:0000256" key="4">
    <source>
        <dbReference type="ARBA" id="ARBA00023242"/>
    </source>
</evidence>
<dbReference type="PANTHER" id="PTHR13935:SF62">
    <property type="entry name" value="ACHAETE-SCUTE HOMOLOG 2"/>
    <property type="match status" value="1"/>
</dbReference>
<gene>
    <name evidence="7" type="primary">ASCL2</name>
</gene>
<evidence type="ECO:0000313" key="8">
    <source>
        <dbReference type="Proteomes" id="UP000001646"/>
    </source>
</evidence>
<keyword evidence="3" id="KW-0238">DNA-binding</keyword>
<dbReference type="AlphaFoldDB" id="A0A803SNP7"/>
<proteinExistence type="predicted"/>
<keyword evidence="8" id="KW-1185">Reference proteome</keyword>